<dbReference type="AlphaFoldDB" id="A0A376F426"/>
<evidence type="ECO:0000313" key="3">
    <source>
        <dbReference type="Proteomes" id="UP000255163"/>
    </source>
</evidence>
<name>A0A376F426_ENTAS</name>
<proteinExistence type="predicted"/>
<keyword evidence="1" id="KW-0472">Membrane</keyword>
<protein>
    <submittedName>
        <fullName evidence="2">Uncharacterized protein</fullName>
    </submittedName>
</protein>
<feature type="transmembrane region" description="Helical" evidence="1">
    <location>
        <begin position="29"/>
        <end position="53"/>
    </location>
</feature>
<evidence type="ECO:0000313" key="2">
    <source>
        <dbReference type="EMBL" id="STD17585.1"/>
    </source>
</evidence>
<sequence>MMDKLNCFFRSLYDTESKNGKKLREFSMVIMRLGIWMITYGSFSVLFGGFLGFDFNTDVIAKMTVITGVGGVVFLIGLFITFIFKKDGSIYDGKTIKQNNKGE</sequence>
<accession>A0A376F426</accession>
<keyword evidence="1" id="KW-1133">Transmembrane helix</keyword>
<keyword evidence="1" id="KW-0812">Transmembrane</keyword>
<reference evidence="2 3" key="1">
    <citation type="submission" date="2018-06" db="EMBL/GenBank/DDBJ databases">
        <authorList>
            <consortium name="Pathogen Informatics"/>
            <person name="Doyle S."/>
        </authorList>
    </citation>
    <scope>NUCLEOTIDE SEQUENCE [LARGE SCALE GENOMIC DNA]</scope>
    <source>
        <strain evidence="2 3">NCTC12123</strain>
    </source>
</reference>
<dbReference type="EMBL" id="UFYI01000005">
    <property type="protein sequence ID" value="STD17585.1"/>
    <property type="molecule type" value="Genomic_DNA"/>
</dbReference>
<evidence type="ECO:0000256" key="1">
    <source>
        <dbReference type="SAM" id="Phobius"/>
    </source>
</evidence>
<gene>
    <name evidence="2" type="ORF">NCTC12123_00106</name>
</gene>
<dbReference type="RefSeq" id="WP_048242340.1">
    <property type="nucleotide sequence ID" value="NZ_CP011864.1"/>
</dbReference>
<dbReference type="Proteomes" id="UP000255163">
    <property type="component" value="Unassembled WGS sequence"/>
</dbReference>
<organism evidence="2 3">
    <name type="scientific">Enterobacter asburiae</name>
    <dbReference type="NCBI Taxonomy" id="61645"/>
    <lineage>
        <taxon>Bacteria</taxon>
        <taxon>Pseudomonadati</taxon>
        <taxon>Pseudomonadota</taxon>
        <taxon>Gammaproteobacteria</taxon>
        <taxon>Enterobacterales</taxon>
        <taxon>Enterobacteriaceae</taxon>
        <taxon>Enterobacter</taxon>
        <taxon>Enterobacter cloacae complex</taxon>
    </lineage>
</organism>
<feature type="transmembrane region" description="Helical" evidence="1">
    <location>
        <begin position="59"/>
        <end position="84"/>
    </location>
</feature>